<comment type="catalytic activity">
    <reaction evidence="5">
        <text>O-phospho-L-threonyl-[protein] + H2O = L-threonyl-[protein] + phosphate</text>
        <dbReference type="Rhea" id="RHEA:47004"/>
        <dbReference type="Rhea" id="RHEA-COMP:11060"/>
        <dbReference type="Rhea" id="RHEA-COMP:11605"/>
        <dbReference type="ChEBI" id="CHEBI:15377"/>
        <dbReference type="ChEBI" id="CHEBI:30013"/>
        <dbReference type="ChEBI" id="CHEBI:43474"/>
        <dbReference type="ChEBI" id="CHEBI:61977"/>
        <dbReference type="EC" id="3.1.3.16"/>
    </reaction>
</comment>
<dbReference type="Pfam" id="PF00782">
    <property type="entry name" value="DSPc"/>
    <property type="match status" value="1"/>
</dbReference>
<proteinExistence type="inferred from homology"/>
<dbReference type="SUPFAM" id="SSF52799">
    <property type="entry name" value="(Phosphotyrosine protein) phosphatases II"/>
    <property type="match status" value="1"/>
</dbReference>
<comment type="catalytic activity">
    <reaction evidence="4">
        <text>O-phospho-L-seryl-[protein] + H2O = L-seryl-[protein] + phosphate</text>
        <dbReference type="Rhea" id="RHEA:20629"/>
        <dbReference type="Rhea" id="RHEA-COMP:9863"/>
        <dbReference type="Rhea" id="RHEA-COMP:11604"/>
        <dbReference type="ChEBI" id="CHEBI:15377"/>
        <dbReference type="ChEBI" id="CHEBI:29999"/>
        <dbReference type="ChEBI" id="CHEBI:43474"/>
        <dbReference type="ChEBI" id="CHEBI:83421"/>
        <dbReference type="EC" id="3.1.3.16"/>
    </reaction>
</comment>
<dbReference type="PROSITE" id="PS50054">
    <property type="entry name" value="TYR_PHOSPHATASE_DUAL"/>
    <property type="match status" value="1"/>
</dbReference>
<dbReference type="GO" id="GO:0004725">
    <property type="term" value="F:protein tyrosine phosphatase activity"/>
    <property type="evidence" value="ECO:0007669"/>
    <property type="project" value="TreeGrafter"/>
</dbReference>
<comment type="caution">
    <text evidence="8">The sequence shown here is derived from an EMBL/GenBank/DDBJ whole genome shotgun (WGS) entry which is preliminary data.</text>
</comment>
<accession>A0A6V7VGY8</accession>
<dbReference type="OrthoDB" id="9979246at2759"/>
<feature type="domain" description="Tyrosine specific protein phosphatases" evidence="7">
    <location>
        <begin position="87"/>
        <end position="145"/>
    </location>
</feature>
<reference evidence="8 9" key="1">
    <citation type="submission" date="2020-08" db="EMBL/GenBank/DDBJ databases">
        <authorList>
            <person name="Koutsovoulos G."/>
            <person name="Danchin GJ E."/>
        </authorList>
    </citation>
    <scope>NUCLEOTIDE SEQUENCE [LARGE SCALE GENOMIC DNA]</scope>
</reference>
<evidence type="ECO:0000313" key="8">
    <source>
        <dbReference type="EMBL" id="CAD2174216.1"/>
    </source>
</evidence>
<dbReference type="AlphaFoldDB" id="A0A6V7VGY8"/>
<dbReference type="GO" id="GO:0004722">
    <property type="term" value="F:protein serine/threonine phosphatase activity"/>
    <property type="evidence" value="ECO:0007669"/>
    <property type="project" value="UniProtKB-EC"/>
</dbReference>
<organism evidence="8 9">
    <name type="scientific">Meloidogyne enterolobii</name>
    <name type="common">Root-knot nematode worm</name>
    <name type="synonym">Meloidogyne mayaguensis</name>
    <dbReference type="NCBI Taxonomy" id="390850"/>
    <lineage>
        <taxon>Eukaryota</taxon>
        <taxon>Metazoa</taxon>
        <taxon>Ecdysozoa</taxon>
        <taxon>Nematoda</taxon>
        <taxon>Chromadorea</taxon>
        <taxon>Rhabditida</taxon>
        <taxon>Tylenchina</taxon>
        <taxon>Tylenchomorpha</taxon>
        <taxon>Tylenchoidea</taxon>
        <taxon>Meloidogynidae</taxon>
        <taxon>Meloidogyninae</taxon>
        <taxon>Meloidogyne</taxon>
    </lineage>
</organism>
<evidence type="ECO:0000259" key="7">
    <source>
        <dbReference type="PROSITE" id="PS50056"/>
    </source>
</evidence>
<name>A0A6V7VGY8_MELEN</name>
<evidence type="ECO:0000256" key="4">
    <source>
        <dbReference type="ARBA" id="ARBA00047761"/>
    </source>
</evidence>
<dbReference type="EMBL" id="CAJEWN010000231">
    <property type="protein sequence ID" value="CAD2174216.1"/>
    <property type="molecule type" value="Genomic_DNA"/>
</dbReference>
<dbReference type="GO" id="GO:0007165">
    <property type="term" value="P:signal transduction"/>
    <property type="evidence" value="ECO:0007669"/>
    <property type="project" value="TreeGrafter"/>
</dbReference>
<dbReference type="Gene3D" id="3.90.190.10">
    <property type="entry name" value="Protein tyrosine phosphatase superfamily"/>
    <property type="match status" value="1"/>
</dbReference>
<evidence type="ECO:0000256" key="2">
    <source>
        <dbReference type="ARBA" id="ARBA00022801"/>
    </source>
</evidence>
<evidence type="ECO:0000313" key="9">
    <source>
        <dbReference type="Proteomes" id="UP000580250"/>
    </source>
</evidence>
<dbReference type="Proteomes" id="UP000580250">
    <property type="component" value="Unassembled WGS sequence"/>
</dbReference>
<keyword evidence="2" id="KW-0378">Hydrolase</keyword>
<sequence>MTDFKRLFAHTSLKKFQIKNIYCAMMNEVLPGLYVGGLRSANDEKQLTENSIKAIVSIHSGPGIHNFSDKYAVLHLTLDDSTEENVTKHFTTVNSFVHEFRLRKENVLIHCLVGVSRSVCFCIAYLMTVTNLNYSNAMMFIKKKRLCANPNYGFRKQLGKFGEKLILEEKRLFFENFAKTQLDNLIELYNKDCLFANCLPLNDESNIITFLSILGYKKEEVKEKEEKV</sequence>
<keyword evidence="3" id="KW-0904">Protein phosphatase</keyword>
<dbReference type="GO" id="GO:0005829">
    <property type="term" value="C:cytosol"/>
    <property type="evidence" value="ECO:0007669"/>
    <property type="project" value="TreeGrafter"/>
</dbReference>
<protein>
    <submittedName>
        <fullName evidence="8">Uncharacterized protein</fullName>
    </submittedName>
</protein>
<comment type="similarity">
    <text evidence="1">Belongs to the protein-tyrosine phosphatase family. Non-receptor class dual specificity subfamily.</text>
</comment>
<dbReference type="SMART" id="SM00195">
    <property type="entry name" value="DSPc"/>
    <property type="match status" value="1"/>
</dbReference>
<gene>
    <name evidence="8" type="ORF">MENT_LOCUS25866</name>
</gene>
<dbReference type="PANTHER" id="PTHR45948">
    <property type="entry name" value="DUAL SPECIFICITY PROTEIN PHOSPHATASE DDB_G0269404-RELATED"/>
    <property type="match status" value="1"/>
</dbReference>
<dbReference type="InterPro" id="IPR000340">
    <property type="entry name" value="Dual-sp_phosphatase_cat-dom"/>
</dbReference>
<dbReference type="PANTHER" id="PTHR45948:SF2">
    <property type="entry name" value="DUAL SPECIFICITY PROTEIN PHOSPHATASE"/>
    <property type="match status" value="1"/>
</dbReference>
<dbReference type="InterPro" id="IPR000387">
    <property type="entry name" value="Tyr_Pase_dom"/>
</dbReference>
<evidence type="ECO:0000259" key="6">
    <source>
        <dbReference type="PROSITE" id="PS50054"/>
    </source>
</evidence>
<feature type="domain" description="Tyrosine-protein phosphatase" evidence="6">
    <location>
        <begin position="25"/>
        <end position="167"/>
    </location>
</feature>
<evidence type="ECO:0000256" key="1">
    <source>
        <dbReference type="ARBA" id="ARBA00008601"/>
    </source>
</evidence>
<evidence type="ECO:0000256" key="5">
    <source>
        <dbReference type="ARBA" id="ARBA00048336"/>
    </source>
</evidence>
<dbReference type="PROSITE" id="PS50056">
    <property type="entry name" value="TYR_PHOSPHATASE_2"/>
    <property type="match status" value="1"/>
</dbReference>
<dbReference type="InterPro" id="IPR020422">
    <property type="entry name" value="TYR_PHOSPHATASE_DUAL_dom"/>
</dbReference>
<dbReference type="InterPro" id="IPR029021">
    <property type="entry name" value="Prot-tyrosine_phosphatase-like"/>
</dbReference>
<evidence type="ECO:0000256" key="3">
    <source>
        <dbReference type="ARBA" id="ARBA00022912"/>
    </source>
</evidence>